<dbReference type="GO" id="GO:0003676">
    <property type="term" value="F:nucleic acid binding"/>
    <property type="evidence" value="ECO:0007669"/>
    <property type="project" value="InterPro"/>
</dbReference>
<comment type="caution">
    <text evidence="1">The sequence shown here is derived from an EMBL/GenBank/DDBJ whole genome shotgun (WGS) entry which is preliminary data.</text>
</comment>
<evidence type="ECO:0000313" key="1">
    <source>
        <dbReference type="EMBL" id="KAF9478264.1"/>
    </source>
</evidence>
<dbReference type="AlphaFoldDB" id="A0A9P5YZB5"/>
<organism evidence="1 2">
    <name type="scientific">Pholiota conissans</name>
    <dbReference type="NCBI Taxonomy" id="109636"/>
    <lineage>
        <taxon>Eukaryota</taxon>
        <taxon>Fungi</taxon>
        <taxon>Dikarya</taxon>
        <taxon>Basidiomycota</taxon>
        <taxon>Agaricomycotina</taxon>
        <taxon>Agaricomycetes</taxon>
        <taxon>Agaricomycetidae</taxon>
        <taxon>Agaricales</taxon>
        <taxon>Agaricineae</taxon>
        <taxon>Strophariaceae</taxon>
        <taxon>Pholiota</taxon>
    </lineage>
</organism>
<name>A0A9P5YZB5_9AGAR</name>
<gene>
    <name evidence="1" type="ORF">BDN70DRAFT_809090</name>
</gene>
<protein>
    <submittedName>
        <fullName evidence="1">Uncharacterized protein</fullName>
    </submittedName>
</protein>
<dbReference type="Proteomes" id="UP000807469">
    <property type="component" value="Unassembled WGS sequence"/>
</dbReference>
<evidence type="ECO:0000313" key="2">
    <source>
        <dbReference type="Proteomes" id="UP000807469"/>
    </source>
</evidence>
<dbReference type="Gene3D" id="3.30.420.10">
    <property type="entry name" value="Ribonuclease H-like superfamily/Ribonuclease H"/>
    <property type="match status" value="1"/>
</dbReference>
<keyword evidence="2" id="KW-1185">Reference proteome</keyword>
<dbReference type="EMBL" id="MU155238">
    <property type="protein sequence ID" value="KAF9478264.1"/>
    <property type="molecule type" value="Genomic_DNA"/>
</dbReference>
<accession>A0A9P5YZB5</accession>
<dbReference type="OrthoDB" id="3226274at2759"/>
<proteinExistence type="predicted"/>
<sequence length="68" mass="8348">MNIIEHTWEFLDHRICAHNPRPRNLDKLWLVLQEEWLKLDLDYIHKLYNSIPARVLALHKAKGHYTRY</sequence>
<reference evidence="1" key="1">
    <citation type="submission" date="2020-11" db="EMBL/GenBank/DDBJ databases">
        <authorList>
            <consortium name="DOE Joint Genome Institute"/>
            <person name="Ahrendt S."/>
            <person name="Riley R."/>
            <person name="Andreopoulos W."/>
            <person name="Labutti K."/>
            <person name="Pangilinan J."/>
            <person name="Ruiz-Duenas F.J."/>
            <person name="Barrasa J.M."/>
            <person name="Sanchez-Garcia M."/>
            <person name="Camarero S."/>
            <person name="Miyauchi S."/>
            <person name="Serrano A."/>
            <person name="Linde D."/>
            <person name="Babiker R."/>
            <person name="Drula E."/>
            <person name="Ayuso-Fernandez I."/>
            <person name="Pacheco R."/>
            <person name="Padilla G."/>
            <person name="Ferreira P."/>
            <person name="Barriuso J."/>
            <person name="Kellner H."/>
            <person name="Castanera R."/>
            <person name="Alfaro M."/>
            <person name="Ramirez L."/>
            <person name="Pisabarro A.G."/>
            <person name="Kuo A."/>
            <person name="Tritt A."/>
            <person name="Lipzen A."/>
            <person name="He G."/>
            <person name="Yan M."/>
            <person name="Ng V."/>
            <person name="Cullen D."/>
            <person name="Martin F."/>
            <person name="Rosso M.-N."/>
            <person name="Henrissat B."/>
            <person name="Hibbett D."/>
            <person name="Martinez A.T."/>
            <person name="Grigoriev I.V."/>
        </authorList>
    </citation>
    <scope>NUCLEOTIDE SEQUENCE</scope>
    <source>
        <strain evidence="1">CIRM-BRFM 674</strain>
    </source>
</reference>
<dbReference type="InterPro" id="IPR036397">
    <property type="entry name" value="RNaseH_sf"/>
</dbReference>